<evidence type="ECO:0000313" key="3">
    <source>
        <dbReference type="Proteomes" id="UP000597507"/>
    </source>
</evidence>
<dbReference type="EMBL" id="BMKS01000001">
    <property type="protein sequence ID" value="GGG17717.1"/>
    <property type="molecule type" value="Genomic_DNA"/>
</dbReference>
<feature type="compositionally biased region" description="Basic and acidic residues" evidence="1">
    <location>
        <begin position="56"/>
        <end position="65"/>
    </location>
</feature>
<proteinExistence type="predicted"/>
<feature type="region of interest" description="Disordered" evidence="1">
    <location>
        <begin position="56"/>
        <end position="75"/>
    </location>
</feature>
<organism evidence="2 3">
    <name type="scientific">Caldovatus sediminis</name>
    <dbReference type="NCBI Taxonomy" id="2041189"/>
    <lineage>
        <taxon>Bacteria</taxon>
        <taxon>Pseudomonadati</taxon>
        <taxon>Pseudomonadota</taxon>
        <taxon>Alphaproteobacteria</taxon>
        <taxon>Acetobacterales</taxon>
        <taxon>Roseomonadaceae</taxon>
        <taxon>Caldovatus</taxon>
    </lineage>
</organism>
<gene>
    <name evidence="2" type="ORF">GCM10010964_02370</name>
</gene>
<protein>
    <submittedName>
        <fullName evidence="2">Uncharacterized protein</fullName>
    </submittedName>
</protein>
<dbReference type="Proteomes" id="UP000597507">
    <property type="component" value="Unassembled WGS sequence"/>
</dbReference>
<comment type="caution">
    <text evidence="2">The sequence shown here is derived from an EMBL/GenBank/DDBJ whole genome shotgun (WGS) entry which is preliminary data.</text>
</comment>
<evidence type="ECO:0000313" key="2">
    <source>
        <dbReference type="EMBL" id="GGG17717.1"/>
    </source>
</evidence>
<reference evidence="2 3" key="1">
    <citation type="journal article" date="2014" name="Int. J. Syst. Evol. Microbiol.">
        <title>Complete genome sequence of Corynebacterium casei LMG S-19264T (=DSM 44701T), isolated from a smear-ripened cheese.</title>
        <authorList>
            <consortium name="US DOE Joint Genome Institute (JGI-PGF)"/>
            <person name="Walter F."/>
            <person name="Albersmeier A."/>
            <person name="Kalinowski J."/>
            <person name="Ruckert C."/>
        </authorList>
    </citation>
    <scope>NUCLEOTIDE SEQUENCE [LARGE SCALE GENOMIC DNA]</scope>
    <source>
        <strain evidence="2 3">CGMCC 1.16330</strain>
    </source>
</reference>
<accession>A0A8J2Z7Y0</accession>
<keyword evidence="3" id="KW-1185">Reference proteome</keyword>
<dbReference type="AlphaFoldDB" id="A0A8J2Z7Y0"/>
<evidence type="ECO:0000256" key="1">
    <source>
        <dbReference type="SAM" id="MobiDB-lite"/>
    </source>
</evidence>
<name>A0A8J2Z7Y0_9PROT</name>
<sequence>MLALPPHRDEAGAAKLLEMLGGVGEGLSAALGQHLDTPLALAEDLEEFEPMLVAERPRHGREMREQAAPGRGAGA</sequence>